<name>A0A077PCC4_XENBV</name>
<comment type="caution">
    <text evidence="1">The sequence shown here is derived from an EMBL/GenBank/DDBJ whole genome shotgun (WGS) entry which is preliminary data.</text>
</comment>
<dbReference type="Proteomes" id="UP000028483">
    <property type="component" value="Unassembled WGS sequence"/>
</dbReference>
<dbReference type="EMBL" id="CBSX010000184">
    <property type="protein sequence ID" value="CDH07316.1"/>
    <property type="molecule type" value="Genomic_DNA"/>
</dbReference>
<proteinExistence type="predicted"/>
<evidence type="ECO:0000313" key="1">
    <source>
        <dbReference type="EMBL" id="CDH07316.1"/>
    </source>
</evidence>
<accession>A0A077PCC4</accession>
<gene>
    <name evidence="1" type="ORF">XBO1_2640013</name>
</gene>
<evidence type="ECO:0000313" key="2">
    <source>
        <dbReference type="Proteomes" id="UP000028483"/>
    </source>
</evidence>
<dbReference type="HOGENOM" id="CLU_3174878_0_0_6"/>
<sequence>MLHAVRINGIQLWKKKYNLPTHLKLKARIYREVSLIDIYSLSQLVAL</sequence>
<reference evidence="1" key="1">
    <citation type="submission" date="2013-07" db="EMBL/GenBank/DDBJ databases">
        <title>Sub-species coevolution in mutualistic symbiosis.</title>
        <authorList>
            <person name="Murfin K."/>
            <person name="Klassen J."/>
            <person name="Lee M."/>
            <person name="Forst S."/>
            <person name="Stock P."/>
            <person name="Goodrich-Blair H."/>
        </authorList>
    </citation>
    <scope>NUCLEOTIDE SEQUENCE [LARGE SCALE GENOMIC DNA]</scope>
    <source>
        <strain evidence="1">Oregonense</strain>
    </source>
</reference>
<dbReference type="AlphaFoldDB" id="A0A077PCC4"/>
<protein>
    <submittedName>
        <fullName evidence="1">Uncharacterized protein</fullName>
    </submittedName>
</protein>
<organism evidence="1 2">
    <name type="scientific">Xenorhabdus bovienii str. oregonense</name>
    <dbReference type="NCBI Taxonomy" id="1398202"/>
    <lineage>
        <taxon>Bacteria</taxon>
        <taxon>Pseudomonadati</taxon>
        <taxon>Pseudomonadota</taxon>
        <taxon>Gammaproteobacteria</taxon>
        <taxon>Enterobacterales</taxon>
        <taxon>Morganellaceae</taxon>
        <taxon>Xenorhabdus</taxon>
    </lineage>
</organism>